<protein>
    <recommendedName>
        <fullName evidence="1">G-patch domain-containing protein</fullName>
    </recommendedName>
</protein>
<evidence type="ECO:0000313" key="3">
    <source>
        <dbReference type="Proteomes" id="UP000010422"/>
    </source>
</evidence>
<dbReference type="EMBL" id="CAKM01000186">
    <property type="protein sequence ID" value="CCJ29461.1"/>
    <property type="molecule type" value="Genomic_DNA"/>
</dbReference>
<dbReference type="VEuPathDB" id="FungiDB:PNEJI1_001291"/>
<dbReference type="InterPro" id="IPR000467">
    <property type="entry name" value="G_patch_dom"/>
</dbReference>
<proteinExistence type="predicted"/>
<dbReference type="Proteomes" id="UP000010422">
    <property type="component" value="Unassembled WGS sequence"/>
</dbReference>
<gene>
    <name evidence="2" type="ORF">PNEJI1_001291</name>
</gene>
<sequence length="135" mass="15415">MGLATVRNKQRIGKDPRNINWVKDTNRFGFKFLSSYGWAPGLGLGKNNHGKTENVSVFCGGKRFIPDVSLSLTHLNDLNDIFARLNNLNSQYENSKYNSIFKKSYVDSLSGSLSKKFVRGEFYKTDFNKHLKKND</sequence>
<dbReference type="Pfam" id="PF01585">
    <property type="entry name" value="G-patch"/>
    <property type="match status" value="1"/>
</dbReference>
<comment type="caution">
    <text evidence="2">The sequence shown here is derived from an EMBL/GenBank/DDBJ whole genome shotgun (WGS) entry which is preliminary data.</text>
</comment>
<dbReference type="GO" id="GO:0003676">
    <property type="term" value="F:nucleic acid binding"/>
    <property type="evidence" value="ECO:0007669"/>
    <property type="project" value="InterPro"/>
</dbReference>
<accession>L0PAP7</accession>
<reference evidence="2 3" key="1">
    <citation type="journal article" date="2012" name="MBio">
        <title>De novo assembly of the Pneumocystis jirovecii genome from a single bronchoalveolar lavage fluid specimen from a patient.</title>
        <authorList>
            <person name="Cisse O.H."/>
            <person name="Pagni M."/>
            <person name="Hauser P.M."/>
        </authorList>
    </citation>
    <scope>NUCLEOTIDE SEQUENCE [LARGE SCALE GENOMIC DNA]</scope>
    <source>
        <strain evidence="2 3">SE8</strain>
    </source>
</reference>
<dbReference type="AlphaFoldDB" id="L0PAP7"/>
<dbReference type="InParanoid" id="L0PAP7"/>
<dbReference type="PROSITE" id="PS50174">
    <property type="entry name" value="G_PATCH"/>
    <property type="match status" value="1"/>
</dbReference>
<name>L0PAP7_PNEJI</name>
<dbReference type="STRING" id="1209962.L0PAP7"/>
<evidence type="ECO:0000313" key="2">
    <source>
        <dbReference type="EMBL" id="CCJ29461.1"/>
    </source>
</evidence>
<evidence type="ECO:0000259" key="1">
    <source>
        <dbReference type="PROSITE" id="PS50174"/>
    </source>
</evidence>
<organism evidence="3">
    <name type="scientific">Pneumocystis jirovecii</name>
    <name type="common">Human pneumocystis pneumonia agent</name>
    <dbReference type="NCBI Taxonomy" id="42068"/>
    <lineage>
        <taxon>Eukaryota</taxon>
        <taxon>Fungi</taxon>
        <taxon>Dikarya</taxon>
        <taxon>Ascomycota</taxon>
        <taxon>Taphrinomycotina</taxon>
        <taxon>Pneumocystomycetes</taxon>
        <taxon>Pneumocystaceae</taxon>
        <taxon>Pneumocystis</taxon>
    </lineage>
</organism>
<feature type="domain" description="G-patch" evidence="1">
    <location>
        <begin position="25"/>
        <end position="57"/>
    </location>
</feature>